<dbReference type="FunFam" id="3.40.50.620:FF:000021">
    <property type="entry name" value="Riboflavin biosynthesis protein"/>
    <property type="match status" value="1"/>
</dbReference>
<name>A0AAW6Q8N7_9PAST</name>
<dbReference type="GO" id="GO:0006747">
    <property type="term" value="P:FAD biosynthetic process"/>
    <property type="evidence" value="ECO:0007669"/>
    <property type="project" value="UniProtKB-UniRule"/>
</dbReference>
<dbReference type="NCBIfam" id="TIGR00125">
    <property type="entry name" value="cyt_tran_rel"/>
    <property type="match status" value="1"/>
</dbReference>
<dbReference type="EC" id="2.7.1.26" evidence="15"/>
<dbReference type="InterPro" id="IPR023465">
    <property type="entry name" value="Riboflavin_kinase_dom_sf"/>
</dbReference>
<dbReference type="NCBIfam" id="NF004160">
    <property type="entry name" value="PRK05627.1-3"/>
    <property type="match status" value="1"/>
</dbReference>
<comment type="catalytic activity">
    <reaction evidence="13 15">
        <text>riboflavin + ATP = FMN + ADP + H(+)</text>
        <dbReference type="Rhea" id="RHEA:14357"/>
        <dbReference type="ChEBI" id="CHEBI:15378"/>
        <dbReference type="ChEBI" id="CHEBI:30616"/>
        <dbReference type="ChEBI" id="CHEBI:57986"/>
        <dbReference type="ChEBI" id="CHEBI:58210"/>
        <dbReference type="ChEBI" id="CHEBI:456216"/>
        <dbReference type="EC" id="2.7.1.26"/>
    </reaction>
</comment>
<dbReference type="GO" id="GO:0003919">
    <property type="term" value="F:FMN adenylyltransferase activity"/>
    <property type="evidence" value="ECO:0007669"/>
    <property type="project" value="UniProtKB-UniRule"/>
</dbReference>
<dbReference type="GO" id="GO:0009398">
    <property type="term" value="P:FMN biosynthetic process"/>
    <property type="evidence" value="ECO:0007669"/>
    <property type="project" value="UniProtKB-UniRule"/>
</dbReference>
<evidence type="ECO:0000256" key="6">
    <source>
        <dbReference type="ARBA" id="ARBA00022679"/>
    </source>
</evidence>
<dbReference type="Pfam" id="PF06574">
    <property type="entry name" value="FAD_syn"/>
    <property type="match status" value="1"/>
</dbReference>
<dbReference type="InterPro" id="IPR004821">
    <property type="entry name" value="Cyt_trans-like"/>
</dbReference>
<dbReference type="NCBIfam" id="NF004163">
    <property type="entry name" value="PRK05627.1-6"/>
    <property type="match status" value="1"/>
</dbReference>
<protein>
    <recommendedName>
        <fullName evidence="15">Riboflavin biosynthesis protein</fullName>
    </recommendedName>
    <domain>
        <recommendedName>
            <fullName evidence="15">Riboflavin kinase</fullName>
            <ecNumber evidence="15">2.7.1.26</ecNumber>
        </recommendedName>
        <alternativeName>
            <fullName evidence="15">Flavokinase</fullName>
        </alternativeName>
    </domain>
    <domain>
        <recommendedName>
            <fullName evidence="15">FMN adenylyltransferase</fullName>
            <ecNumber evidence="15">2.7.7.2</ecNumber>
        </recommendedName>
        <alternativeName>
            <fullName evidence="15">FAD pyrophosphorylase</fullName>
        </alternativeName>
        <alternativeName>
            <fullName evidence="15">FAD synthase</fullName>
        </alternativeName>
    </domain>
</protein>
<comment type="pathway">
    <text evidence="2 15">Cofactor biosynthesis; FAD biosynthesis; FAD from FMN: step 1/1.</text>
</comment>
<dbReference type="SUPFAM" id="SSF82114">
    <property type="entry name" value="Riboflavin kinase-like"/>
    <property type="match status" value="1"/>
</dbReference>
<keyword evidence="4 15" id="KW-0285">Flavoprotein</keyword>
<dbReference type="EC" id="2.7.7.2" evidence="15"/>
<dbReference type="CDD" id="cd02064">
    <property type="entry name" value="FAD_synthetase_N"/>
    <property type="match status" value="1"/>
</dbReference>
<evidence type="ECO:0000256" key="10">
    <source>
        <dbReference type="ARBA" id="ARBA00022827"/>
    </source>
</evidence>
<dbReference type="RefSeq" id="WP_317476445.1">
    <property type="nucleotide sequence ID" value="NZ_JARQTO010000002.1"/>
</dbReference>
<dbReference type="PIRSF" id="PIRSF004491">
    <property type="entry name" value="FAD_Synth"/>
    <property type="match status" value="1"/>
</dbReference>
<evidence type="ECO:0000256" key="1">
    <source>
        <dbReference type="ARBA" id="ARBA00002121"/>
    </source>
</evidence>
<dbReference type="Pfam" id="PF01687">
    <property type="entry name" value="Flavokinase"/>
    <property type="match status" value="1"/>
</dbReference>
<evidence type="ECO:0000256" key="4">
    <source>
        <dbReference type="ARBA" id="ARBA00022630"/>
    </source>
</evidence>
<evidence type="ECO:0000256" key="2">
    <source>
        <dbReference type="ARBA" id="ARBA00004726"/>
    </source>
</evidence>
<dbReference type="Proteomes" id="UP001216057">
    <property type="component" value="Unassembled WGS sequence"/>
</dbReference>
<keyword evidence="5 15" id="KW-0288">FMN</keyword>
<dbReference type="GO" id="GO:0009231">
    <property type="term" value="P:riboflavin biosynthetic process"/>
    <property type="evidence" value="ECO:0007669"/>
    <property type="project" value="InterPro"/>
</dbReference>
<comment type="pathway">
    <text evidence="3 15">Cofactor biosynthesis; FMN biosynthesis; FMN from riboflavin (ATP route): step 1/1.</text>
</comment>
<dbReference type="PANTHER" id="PTHR22749:SF6">
    <property type="entry name" value="RIBOFLAVIN KINASE"/>
    <property type="match status" value="1"/>
</dbReference>
<evidence type="ECO:0000256" key="3">
    <source>
        <dbReference type="ARBA" id="ARBA00005201"/>
    </source>
</evidence>
<evidence type="ECO:0000256" key="14">
    <source>
        <dbReference type="ARBA" id="ARBA00049494"/>
    </source>
</evidence>
<evidence type="ECO:0000313" key="19">
    <source>
        <dbReference type="Proteomes" id="UP001214976"/>
    </source>
</evidence>
<keyword evidence="11 15" id="KW-0067">ATP-binding</keyword>
<sequence length="317" mass="36003">MRLIRGMHNLRQNFERCALTIGNFDGVHLGHQAVLRHLREKANSLNLPMVVMLFEPQPREYFQGERAPARLMRLRDKLHYLNEAGVDFVICIKFDRAFAALTAEAFIREWLVHKLNVGFLSIGDDFRFGADRKGDFALLQQAGAQFGFTVEDNSTFYLREQRISSTAIRTALAQDNLALAESLLGRPYRIFGKVVHGKKLGRTIGFPTANIRLQRQVNPVKGVYAVKVQCEASVRGEKCGRIFEGIANIGQRPTVDGVKQLLEVHLFDFNSNLYGKTISVEFCKKIRDEVKFPSVDALKAQIRQDALTARDYFQRNG</sequence>
<evidence type="ECO:0000256" key="12">
    <source>
        <dbReference type="ARBA" id="ARBA00023268"/>
    </source>
</evidence>
<keyword evidence="20" id="KW-1185">Reference proteome</keyword>
<evidence type="ECO:0000256" key="11">
    <source>
        <dbReference type="ARBA" id="ARBA00022840"/>
    </source>
</evidence>
<dbReference type="GO" id="GO:0008531">
    <property type="term" value="F:riboflavin kinase activity"/>
    <property type="evidence" value="ECO:0007669"/>
    <property type="project" value="UniProtKB-UniRule"/>
</dbReference>
<dbReference type="AlphaFoldDB" id="A0AAW6Q8N7"/>
<keyword evidence="9 15" id="KW-0418">Kinase</keyword>
<dbReference type="Gene3D" id="2.40.30.30">
    <property type="entry name" value="Riboflavin kinase-like"/>
    <property type="match status" value="1"/>
</dbReference>
<evidence type="ECO:0000256" key="8">
    <source>
        <dbReference type="ARBA" id="ARBA00022741"/>
    </source>
</evidence>
<comment type="caution">
    <text evidence="18">The sequence shown here is derived from an EMBL/GenBank/DDBJ whole genome shotgun (WGS) entry which is preliminary data.</text>
</comment>
<dbReference type="PANTHER" id="PTHR22749">
    <property type="entry name" value="RIBOFLAVIN KINASE/FMN ADENYLYLTRANSFERASE"/>
    <property type="match status" value="1"/>
</dbReference>
<reference evidence="18 20" key="1">
    <citation type="submission" date="2023-03" db="EMBL/GenBank/DDBJ databases">
        <title>Classification of Bisgaard taxon 6 and taxon 10 as Exercitatus varius gen. nov., spec. nov.</title>
        <authorList>
            <person name="Christensen H."/>
        </authorList>
    </citation>
    <scope>NUCLEOTIDE SEQUENCE</scope>
    <source>
        <strain evidence="17 20">23350_01</strain>
        <strain evidence="18">86116</strain>
    </source>
</reference>
<comment type="similarity">
    <text evidence="15">Belongs to the ribF family.</text>
</comment>
<dbReference type="SMART" id="SM00904">
    <property type="entry name" value="Flavokinase"/>
    <property type="match status" value="1"/>
</dbReference>
<dbReference type="Gene3D" id="3.40.50.620">
    <property type="entry name" value="HUPs"/>
    <property type="match status" value="1"/>
</dbReference>
<dbReference type="InterPro" id="IPR002606">
    <property type="entry name" value="Riboflavin_kinase_bac"/>
</dbReference>
<proteinExistence type="inferred from homology"/>
<keyword evidence="12" id="KW-0511">Multifunctional enzyme</keyword>
<organism evidence="18 19">
    <name type="scientific">Exercitatus varius</name>
    <dbReference type="NCBI Taxonomy" id="67857"/>
    <lineage>
        <taxon>Bacteria</taxon>
        <taxon>Pseudomonadati</taxon>
        <taxon>Pseudomonadota</taxon>
        <taxon>Gammaproteobacteria</taxon>
        <taxon>Pasteurellales</taxon>
        <taxon>Pasteurellaceae</taxon>
        <taxon>Exercitatus</taxon>
    </lineage>
</organism>
<dbReference type="Proteomes" id="UP001214976">
    <property type="component" value="Unassembled WGS sequence"/>
</dbReference>
<feature type="domain" description="Riboflavin kinase" evidence="16">
    <location>
        <begin position="183"/>
        <end position="314"/>
    </location>
</feature>
<evidence type="ECO:0000256" key="13">
    <source>
        <dbReference type="ARBA" id="ARBA00047880"/>
    </source>
</evidence>
<accession>A0AAW6Q8N7</accession>
<dbReference type="GeneID" id="93226302"/>
<dbReference type="EMBL" id="JARQTX010000001">
    <property type="protein sequence ID" value="MDG2945027.1"/>
    <property type="molecule type" value="Genomic_DNA"/>
</dbReference>
<dbReference type="NCBIfam" id="TIGR00083">
    <property type="entry name" value="ribF"/>
    <property type="match status" value="1"/>
</dbReference>
<dbReference type="InterPro" id="IPR015864">
    <property type="entry name" value="FAD_synthase"/>
</dbReference>
<evidence type="ECO:0000313" key="20">
    <source>
        <dbReference type="Proteomes" id="UP001216057"/>
    </source>
</evidence>
<dbReference type="GO" id="GO:0005524">
    <property type="term" value="F:ATP binding"/>
    <property type="evidence" value="ECO:0007669"/>
    <property type="project" value="UniProtKB-UniRule"/>
</dbReference>
<dbReference type="InterPro" id="IPR023468">
    <property type="entry name" value="Riboflavin_kinase"/>
</dbReference>
<gene>
    <name evidence="18" type="primary">ribF</name>
    <name evidence="18" type="ORF">P7M15_01055</name>
    <name evidence="17" type="ORF">P7M32_01050</name>
</gene>
<dbReference type="FunFam" id="2.40.30.30:FF:000003">
    <property type="entry name" value="Riboflavin biosynthesis protein"/>
    <property type="match status" value="1"/>
</dbReference>
<evidence type="ECO:0000313" key="18">
    <source>
        <dbReference type="EMBL" id="MDG2949121.1"/>
    </source>
</evidence>
<dbReference type="InterPro" id="IPR015865">
    <property type="entry name" value="Riboflavin_kinase_bac/euk"/>
</dbReference>
<dbReference type="SUPFAM" id="SSF52374">
    <property type="entry name" value="Nucleotidylyl transferase"/>
    <property type="match status" value="1"/>
</dbReference>
<evidence type="ECO:0000256" key="7">
    <source>
        <dbReference type="ARBA" id="ARBA00022695"/>
    </source>
</evidence>
<dbReference type="NCBIfam" id="NF004159">
    <property type="entry name" value="PRK05627.1-2"/>
    <property type="match status" value="1"/>
</dbReference>
<evidence type="ECO:0000259" key="16">
    <source>
        <dbReference type="SMART" id="SM00904"/>
    </source>
</evidence>
<comment type="function">
    <text evidence="1">Catalyzes the phosphorylation of riboflavin to FMN followed by the adenylation of FMN to FAD.</text>
</comment>
<dbReference type="NCBIfam" id="NF004162">
    <property type="entry name" value="PRK05627.1-5"/>
    <property type="match status" value="1"/>
</dbReference>
<keyword evidence="7 15" id="KW-0548">Nucleotidyltransferase</keyword>
<keyword evidence="8 15" id="KW-0547">Nucleotide-binding</keyword>
<keyword evidence="6 15" id="KW-0808">Transferase</keyword>
<evidence type="ECO:0000313" key="17">
    <source>
        <dbReference type="EMBL" id="MDG2945027.1"/>
    </source>
</evidence>
<keyword evidence="10 15" id="KW-0274">FAD</keyword>
<dbReference type="EMBL" id="JARQTW010000002">
    <property type="protein sequence ID" value="MDG2949121.1"/>
    <property type="molecule type" value="Genomic_DNA"/>
</dbReference>
<comment type="catalytic activity">
    <reaction evidence="14 15">
        <text>FMN + ATP + H(+) = FAD + diphosphate</text>
        <dbReference type="Rhea" id="RHEA:17237"/>
        <dbReference type="ChEBI" id="CHEBI:15378"/>
        <dbReference type="ChEBI" id="CHEBI:30616"/>
        <dbReference type="ChEBI" id="CHEBI:33019"/>
        <dbReference type="ChEBI" id="CHEBI:57692"/>
        <dbReference type="ChEBI" id="CHEBI:58210"/>
        <dbReference type="EC" id="2.7.7.2"/>
    </reaction>
</comment>
<evidence type="ECO:0000256" key="15">
    <source>
        <dbReference type="PIRNR" id="PIRNR004491"/>
    </source>
</evidence>
<evidence type="ECO:0000256" key="5">
    <source>
        <dbReference type="ARBA" id="ARBA00022643"/>
    </source>
</evidence>
<dbReference type="InterPro" id="IPR014729">
    <property type="entry name" value="Rossmann-like_a/b/a_fold"/>
</dbReference>
<evidence type="ECO:0000256" key="9">
    <source>
        <dbReference type="ARBA" id="ARBA00022777"/>
    </source>
</evidence>